<comment type="caution">
    <text evidence="12">The sequence shown here is derived from an EMBL/GenBank/DDBJ whole genome shotgun (WGS) entry which is preliminary data.</text>
</comment>
<dbReference type="InterPro" id="IPR012337">
    <property type="entry name" value="RNaseH-like_sf"/>
</dbReference>
<keyword evidence="4" id="KW-0378">Hydrolase</keyword>
<feature type="compositionally biased region" description="Polar residues" evidence="10">
    <location>
        <begin position="256"/>
        <end position="265"/>
    </location>
</feature>
<dbReference type="InterPro" id="IPR001584">
    <property type="entry name" value="Integrase_cat-core"/>
</dbReference>
<keyword evidence="2" id="KW-0479">Metal-binding</keyword>
<dbReference type="GO" id="GO:0006310">
    <property type="term" value="P:DNA recombination"/>
    <property type="evidence" value="ECO:0007669"/>
    <property type="project" value="UniProtKB-KW"/>
</dbReference>
<evidence type="ECO:0000256" key="3">
    <source>
        <dbReference type="ARBA" id="ARBA00022759"/>
    </source>
</evidence>
<sequence>MQTQESKIDMGKAIHADLVITKSSGTESKVQDDNSRSGNDTDADDTDIRPIYDEEPMAEVQLTVECNILAIGQQHIEQPKIINEEYFNGENQVVSKSSVVTTVDASDKRQQQPDSTSSTSILASIVTADGIIDLNLKAQNLKIQTDNGTEFKNKKLRAFYAKIGIVHQTSIAQTPQQNGVVECRYRTLVKAARTMLIFSKAPEFLWAKAIATACFTHNRSIVHTWKMKTKADIGIFIGYSESSRGFQYYATSSQEVSDNSAANTLDNKDTSSSSSTIIEEDKAP</sequence>
<dbReference type="Gene3D" id="3.30.420.10">
    <property type="entry name" value="Ribonuclease H-like superfamily/Ribonuclease H"/>
    <property type="match status" value="1"/>
</dbReference>
<evidence type="ECO:0000256" key="10">
    <source>
        <dbReference type="SAM" id="MobiDB-lite"/>
    </source>
</evidence>
<organism evidence="12">
    <name type="scientific">Tanacetum cinerariifolium</name>
    <name type="common">Dalmatian daisy</name>
    <name type="synonym">Chrysanthemum cinerariifolium</name>
    <dbReference type="NCBI Taxonomy" id="118510"/>
    <lineage>
        <taxon>Eukaryota</taxon>
        <taxon>Viridiplantae</taxon>
        <taxon>Streptophyta</taxon>
        <taxon>Embryophyta</taxon>
        <taxon>Tracheophyta</taxon>
        <taxon>Spermatophyta</taxon>
        <taxon>Magnoliopsida</taxon>
        <taxon>eudicotyledons</taxon>
        <taxon>Gunneridae</taxon>
        <taxon>Pentapetalae</taxon>
        <taxon>asterids</taxon>
        <taxon>campanulids</taxon>
        <taxon>Asterales</taxon>
        <taxon>Asteraceae</taxon>
        <taxon>Asteroideae</taxon>
        <taxon>Anthemideae</taxon>
        <taxon>Anthemidinae</taxon>
        <taxon>Tanacetum</taxon>
    </lineage>
</organism>
<keyword evidence="8" id="KW-0548">Nucleotidyltransferase</keyword>
<keyword evidence="8" id="KW-0808">Transferase</keyword>
<feature type="region of interest" description="Disordered" evidence="10">
    <location>
        <begin position="1"/>
        <end position="48"/>
    </location>
</feature>
<protein>
    <submittedName>
        <fullName evidence="12">Ribonuclease H-like domain-containing protein</fullName>
    </submittedName>
</protein>
<dbReference type="PANTHER" id="PTHR42648">
    <property type="entry name" value="TRANSPOSASE, PUTATIVE-RELATED"/>
    <property type="match status" value="1"/>
</dbReference>
<reference evidence="12" key="1">
    <citation type="journal article" date="2019" name="Sci. Rep.">
        <title>Draft genome of Tanacetum cinerariifolium, the natural source of mosquito coil.</title>
        <authorList>
            <person name="Yamashiro T."/>
            <person name="Shiraishi A."/>
            <person name="Satake H."/>
            <person name="Nakayama K."/>
        </authorList>
    </citation>
    <scope>NUCLEOTIDE SEQUENCE</scope>
</reference>
<keyword evidence="1" id="KW-0540">Nuclease</keyword>
<evidence type="ECO:0000256" key="1">
    <source>
        <dbReference type="ARBA" id="ARBA00022722"/>
    </source>
</evidence>
<evidence type="ECO:0000256" key="8">
    <source>
        <dbReference type="ARBA" id="ARBA00022932"/>
    </source>
</evidence>
<dbReference type="PANTHER" id="PTHR42648:SF11">
    <property type="entry name" value="TRANSPOSON TY4-P GAG-POL POLYPROTEIN"/>
    <property type="match status" value="1"/>
</dbReference>
<accession>A0A6L2MXS3</accession>
<keyword evidence="9" id="KW-0233">DNA recombination</keyword>
<dbReference type="SUPFAM" id="SSF53098">
    <property type="entry name" value="Ribonuclease H-like"/>
    <property type="match status" value="1"/>
</dbReference>
<evidence type="ECO:0000256" key="5">
    <source>
        <dbReference type="ARBA" id="ARBA00022842"/>
    </source>
</evidence>
<feature type="compositionally biased region" description="Basic and acidic residues" evidence="10">
    <location>
        <begin position="1"/>
        <end position="15"/>
    </location>
</feature>
<dbReference type="AlphaFoldDB" id="A0A6L2MXS3"/>
<dbReference type="GO" id="GO:0003676">
    <property type="term" value="F:nucleic acid binding"/>
    <property type="evidence" value="ECO:0007669"/>
    <property type="project" value="InterPro"/>
</dbReference>
<dbReference type="GO" id="GO:0003964">
    <property type="term" value="F:RNA-directed DNA polymerase activity"/>
    <property type="evidence" value="ECO:0007669"/>
    <property type="project" value="UniProtKB-KW"/>
</dbReference>
<name>A0A6L2MXS3_TANCI</name>
<keyword evidence="3" id="KW-0255">Endonuclease</keyword>
<evidence type="ECO:0000256" key="2">
    <source>
        <dbReference type="ARBA" id="ARBA00022723"/>
    </source>
</evidence>
<feature type="domain" description="Integrase catalytic" evidence="11">
    <location>
        <begin position="75"/>
        <end position="238"/>
    </location>
</feature>
<dbReference type="GO" id="GO:0004519">
    <property type="term" value="F:endonuclease activity"/>
    <property type="evidence" value="ECO:0007669"/>
    <property type="project" value="UniProtKB-KW"/>
</dbReference>
<proteinExistence type="predicted"/>
<dbReference type="EMBL" id="BKCJ010007739">
    <property type="protein sequence ID" value="GEU78771.1"/>
    <property type="molecule type" value="Genomic_DNA"/>
</dbReference>
<dbReference type="InterPro" id="IPR036397">
    <property type="entry name" value="RNaseH_sf"/>
</dbReference>
<gene>
    <name evidence="12" type="ORF">Tci_050749</name>
</gene>
<evidence type="ECO:0000256" key="4">
    <source>
        <dbReference type="ARBA" id="ARBA00022801"/>
    </source>
</evidence>
<dbReference type="InterPro" id="IPR039537">
    <property type="entry name" value="Retrotran_Ty1/copia-like"/>
</dbReference>
<evidence type="ECO:0000256" key="7">
    <source>
        <dbReference type="ARBA" id="ARBA00022918"/>
    </source>
</evidence>
<evidence type="ECO:0000256" key="9">
    <source>
        <dbReference type="ARBA" id="ARBA00023172"/>
    </source>
</evidence>
<keyword evidence="5" id="KW-0460">Magnesium</keyword>
<dbReference type="GO" id="GO:0016787">
    <property type="term" value="F:hydrolase activity"/>
    <property type="evidence" value="ECO:0007669"/>
    <property type="project" value="UniProtKB-KW"/>
</dbReference>
<keyword evidence="7" id="KW-0695">RNA-directed DNA polymerase</keyword>
<feature type="region of interest" description="Disordered" evidence="10">
    <location>
        <begin position="256"/>
        <end position="284"/>
    </location>
</feature>
<dbReference type="GO" id="GO:0003887">
    <property type="term" value="F:DNA-directed DNA polymerase activity"/>
    <property type="evidence" value="ECO:0007669"/>
    <property type="project" value="UniProtKB-KW"/>
</dbReference>
<dbReference type="GO" id="GO:0015074">
    <property type="term" value="P:DNA integration"/>
    <property type="evidence" value="ECO:0007669"/>
    <property type="project" value="UniProtKB-KW"/>
</dbReference>
<keyword evidence="6" id="KW-0229">DNA integration</keyword>
<evidence type="ECO:0000313" key="12">
    <source>
        <dbReference type="EMBL" id="GEU78771.1"/>
    </source>
</evidence>
<keyword evidence="8" id="KW-0239">DNA-directed DNA polymerase</keyword>
<evidence type="ECO:0000256" key="6">
    <source>
        <dbReference type="ARBA" id="ARBA00022908"/>
    </source>
</evidence>
<dbReference type="PROSITE" id="PS50994">
    <property type="entry name" value="INTEGRASE"/>
    <property type="match status" value="1"/>
</dbReference>
<dbReference type="GO" id="GO:0046872">
    <property type="term" value="F:metal ion binding"/>
    <property type="evidence" value="ECO:0007669"/>
    <property type="project" value="UniProtKB-KW"/>
</dbReference>
<evidence type="ECO:0000259" key="11">
    <source>
        <dbReference type="PROSITE" id="PS50994"/>
    </source>
</evidence>